<keyword evidence="2" id="KW-1185">Reference proteome</keyword>
<protein>
    <submittedName>
        <fullName evidence="1">Uncharacterized protein</fullName>
    </submittedName>
</protein>
<reference evidence="1 2" key="1">
    <citation type="submission" date="2020-03" db="EMBL/GenBank/DDBJ databases">
        <title>WGS of actinomycetes isolated from Thailand.</title>
        <authorList>
            <person name="Thawai C."/>
        </authorList>
    </citation>
    <scope>NUCLEOTIDE SEQUENCE [LARGE SCALE GENOMIC DNA]</scope>
    <source>
        <strain evidence="1 2">FMUSA5-5</strain>
    </source>
</reference>
<dbReference type="RefSeq" id="WP_168021787.1">
    <property type="nucleotide sequence ID" value="NZ_JAATEP010000093.1"/>
</dbReference>
<comment type="caution">
    <text evidence="1">The sequence shown here is derived from an EMBL/GenBank/DDBJ whole genome shotgun (WGS) entry which is preliminary data.</text>
</comment>
<evidence type="ECO:0000313" key="2">
    <source>
        <dbReference type="Proteomes" id="UP000696294"/>
    </source>
</evidence>
<sequence>MKLREITERRSDLSIDGTWPFTVNSPRGEQAFSATFATDGERLSGTMTGAQANVVSRTAPS</sequence>
<organism evidence="1 2">
    <name type="scientific">Nonomuraea composti</name>
    <dbReference type="NCBI Taxonomy" id="2720023"/>
    <lineage>
        <taxon>Bacteria</taxon>
        <taxon>Bacillati</taxon>
        <taxon>Actinomycetota</taxon>
        <taxon>Actinomycetes</taxon>
        <taxon>Streptosporangiales</taxon>
        <taxon>Streptosporangiaceae</taxon>
        <taxon>Nonomuraea</taxon>
    </lineage>
</organism>
<gene>
    <name evidence="1" type="ORF">HCN51_55180</name>
</gene>
<dbReference type="EMBL" id="JAATEP010000093">
    <property type="protein sequence ID" value="NJP98473.1"/>
    <property type="molecule type" value="Genomic_DNA"/>
</dbReference>
<name>A0ABX1BUS8_9ACTN</name>
<proteinExistence type="predicted"/>
<accession>A0ABX1BUS8</accession>
<evidence type="ECO:0000313" key="1">
    <source>
        <dbReference type="EMBL" id="NJP98473.1"/>
    </source>
</evidence>
<dbReference type="Proteomes" id="UP000696294">
    <property type="component" value="Unassembled WGS sequence"/>
</dbReference>